<keyword evidence="3" id="KW-1185">Reference proteome</keyword>
<gene>
    <name evidence="2" type="ORF">Bca52824_058120</name>
</gene>
<protein>
    <submittedName>
        <fullName evidence="2">Uncharacterized protein</fullName>
    </submittedName>
</protein>
<dbReference type="InterPro" id="IPR045026">
    <property type="entry name" value="LIMYB"/>
</dbReference>
<dbReference type="OrthoDB" id="1111756at2759"/>
<organism evidence="2 3">
    <name type="scientific">Brassica carinata</name>
    <name type="common">Ethiopian mustard</name>
    <name type="synonym">Abyssinian cabbage</name>
    <dbReference type="NCBI Taxonomy" id="52824"/>
    <lineage>
        <taxon>Eukaryota</taxon>
        <taxon>Viridiplantae</taxon>
        <taxon>Streptophyta</taxon>
        <taxon>Embryophyta</taxon>
        <taxon>Tracheophyta</taxon>
        <taxon>Spermatophyta</taxon>
        <taxon>Magnoliopsida</taxon>
        <taxon>eudicotyledons</taxon>
        <taxon>Gunneridae</taxon>
        <taxon>Pentapetalae</taxon>
        <taxon>rosids</taxon>
        <taxon>malvids</taxon>
        <taxon>Brassicales</taxon>
        <taxon>Brassicaceae</taxon>
        <taxon>Brassiceae</taxon>
        <taxon>Brassica</taxon>
    </lineage>
</organism>
<evidence type="ECO:0000313" key="3">
    <source>
        <dbReference type="Proteomes" id="UP000886595"/>
    </source>
</evidence>
<dbReference type="AlphaFoldDB" id="A0A8X7UDC8"/>
<name>A0A8X7UDC8_BRACI</name>
<reference evidence="2 3" key="1">
    <citation type="submission" date="2020-02" db="EMBL/GenBank/DDBJ databases">
        <authorList>
            <person name="Ma Q."/>
            <person name="Huang Y."/>
            <person name="Song X."/>
            <person name="Pei D."/>
        </authorList>
    </citation>
    <scope>NUCLEOTIDE SEQUENCE [LARGE SCALE GENOMIC DNA]</scope>
    <source>
        <strain evidence="2">Sxm20200214</strain>
        <tissue evidence="2">Leaf</tissue>
    </source>
</reference>
<dbReference type="PANTHER" id="PTHR47584">
    <property type="match status" value="1"/>
</dbReference>
<dbReference type="Proteomes" id="UP000886595">
    <property type="component" value="Unassembled WGS sequence"/>
</dbReference>
<evidence type="ECO:0000256" key="1">
    <source>
        <dbReference type="SAM" id="MobiDB-lite"/>
    </source>
</evidence>
<proteinExistence type="predicted"/>
<sequence length="261" mass="30469">MDHSANDNTGLIEMDSEWWDDREKEIQYAKKIRENEIPHIELMRRMFGRQGSKREAMYSTHVQDQLDKSVPETQDNDGDHTNDVHHHSQTISLDSTPRSPIGPSKWSYRKQARVVPYESGRGKDVALSRSSKKMMELRCSQVAEAKEPREKNEAQPFKEFKEAYEILKSIQGLTRWTDFWWACIKALQHCHGDPSSANPEKNIIRPTMESYKDFAAPSRSELMSLFEEVGYKRRYGKMGDGGNQARQELILMIKILFYIYF</sequence>
<feature type="compositionally biased region" description="Polar residues" evidence="1">
    <location>
        <begin position="89"/>
        <end position="98"/>
    </location>
</feature>
<evidence type="ECO:0000313" key="2">
    <source>
        <dbReference type="EMBL" id="KAG2275565.1"/>
    </source>
</evidence>
<dbReference type="PANTHER" id="PTHR47584:SF19">
    <property type="entry name" value="L10-INTERACTING MYB DOMAIN-CONTAINING PROTEIN-LIKE"/>
    <property type="match status" value="1"/>
</dbReference>
<dbReference type="EMBL" id="JAAMPC010000012">
    <property type="protein sequence ID" value="KAG2275565.1"/>
    <property type="molecule type" value="Genomic_DNA"/>
</dbReference>
<comment type="caution">
    <text evidence="2">The sequence shown here is derived from an EMBL/GenBank/DDBJ whole genome shotgun (WGS) entry which is preliminary data.</text>
</comment>
<feature type="region of interest" description="Disordered" evidence="1">
    <location>
        <begin position="69"/>
        <end position="107"/>
    </location>
</feature>
<feature type="compositionally biased region" description="Basic and acidic residues" evidence="1">
    <location>
        <begin position="77"/>
        <end position="86"/>
    </location>
</feature>
<accession>A0A8X7UDC8</accession>